<keyword evidence="2" id="KW-1133">Transmembrane helix</keyword>
<evidence type="ECO:0000313" key="3">
    <source>
        <dbReference type="EMBL" id="CAE8613617.1"/>
    </source>
</evidence>
<dbReference type="EMBL" id="CAJNNV010025281">
    <property type="protein sequence ID" value="CAE8613617.1"/>
    <property type="molecule type" value="Genomic_DNA"/>
</dbReference>
<feature type="region of interest" description="Disordered" evidence="1">
    <location>
        <begin position="1"/>
        <end position="38"/>
    </location>
</feature>
<keyword evidence="2" id="KW-0812">Transmembrane</keyword>
<dbReference type="Proteomes" id="UP000654075">
    <property type="component" value="Unassembled WGS sequence"/>
</dbReference>
<gene>
    <name evidence="3" type="ORF">PGLA1383_LOCUS31373</name>
</gene>
<reference evidence="3" key="1">
    <citation type="submission" date="2021-02" db="EMBL/GenBank/DDBJ databases">
        <authorList>
            <person name="Dougan E. K."/>
            <person name="Rhodes N."/>
            <person name="Thang M."/>
            <person name="Chan C."/>
        </authorList>
    </citation>
    <scope>NUCLEOTIDE SEQUENCE</scope>
</reference>
<feature type="non-terminal residue" evidence="3">
    <location>
        <position position="1"/>
    </location>
</feature>
<evidence type="ECO:0000313" key="4">
    <source>
        <dbReference type="Proteomes" id="UP000654075"/>
    </source>
</evidence>
<keyword evidence="4" id="KW-1185">Reference proteome</keyword>
<protein>
    <submittedName>
        <fullName evidence="3">Uncharacterized protein</fullName>
    </submittedName>
</protein>
<evidence type="ECO:0000256" key="2">
    <source>
        <dbReference type="SAM" id="Phobius"/>
    </source>
</evidence>
<feature type="transmembrane region" description="Helical" evidence="2">
    <location>
        <begin position="65"/>
        <end position="90"/>
    </location>
</feature>
<organism evidence="3 4">
    <name type="scientific">Polarella glacialis</name>
    <name type="common">Dinoflagellate</name>
    <dbReference type="NCBI Taxonomy" id="89957"/>
    <lineage>
        <taxon>Eukaryota</taxon>
        <taxon>Sar</taxon>
        <taxon>Alveolata</taxon>
        <taxon>Dinophyceae</taxon>
        <taxon>Suessiales</taxon>
        <taxon>Suessiaceae</taxon>
        <taxon>Polarella</taxon>
    </lineage>
</organism>
<feature type="compositionally biased region" description="Basic and acidic residues" evidence="1">
    <location>
        <begin position="1"/>
        <end position="10"/>
    </location>
</feature>
<feature type="non-terminal residue" evidence="3">
    <location>
        <position position="126"/>
    </location>
</feature>
<proteinExistence type="predicted"/>
<comment type="caution">
    <text evidence="3">The sequence shown here is derived from an EMBL/GenBank/DDBJ whole genome shotgun (WGS) entry which is preliminary data.</text>
</comment>
<name>A0A813FT98_POLGL</name>
<keyword evidence="2" id="KW-0472">Membrane</keyword>
<evidence type="ECO:0000256" key="1">
    <source>
        <dbReference type="SAM" id="MobiDB-lite"/>
    </source>
</evidence>
<feature type="transmembrane region" description="Helical" evidence="2">
    <location>
        <begin position="110"/>
        <end position="125"/>
    </location>
</feature>
<sequence>RRADLAELRWRRGGSVSAASAQDPTKDDSESCGPSNEHQISPLLGGCASGDFAGRHGHRVPWRQYLALGLWLVLLGVQYVLIRLVCQLGIPDDCDPHSDLLEVMHDLQEMFTLGFILAVLTGIHLP</sequence>
<dbReference type="AlphaFoldDB" id="A0A813FT98"/>
<accession>A0A813FT98</accession>